<organism evidence="1 2">
    <name type="scientific">Lithocarpus litseifolius</name>
    <dbReference type="NCBI Taxonomy" id="425828"/>
    <lineage>
        <taxon>Eukaryota</taxon>
        <taxon>Viridiplantae</taxon>
        <taxon>Streptophyta</taxon>
        <taxon>Embryophyta</taxon>
        <taxon>Tracheophyta</taxon>
        <taxon>Spermatophyta</taxon>
        <taxon>Magnoliopsida</taxon>
        <taxon>eudicotyledons</taxon>
        <taxon>Gunneridae</taxon>
        <taxon>Pentapetalae</taxon>
        <taxon>rosids</taxon>
        <taxon>fabids</taxon>
        <taxon>Fagales</taxon>
        <taxon>Fagaceae</taxon>
        <taxon>Lithocarpus</taxon>
    </lineage>
</organism>
<comment type="caution">
    <text evidence="1">The sequence shown here is derived from an EMBL/GenBank/DDBJ whole genome shotgun (WGS) entry which is preliminary data.</text>
</comment>
<evidence type="ECO:0000313" key="1">
    <source>
        <dbReference type="EMBL" id="KAL0004926.1"/>
    </source>
</evidence>
<gene>
    <name evidence="1" type="ORF">SO802_012487</name>
</gene>
<dbReference type="EMBL" id="JAZDWU010000004">
    <property type="protein sequence ID" value="KAL0004926.1"/>
    <property type="molecule type" value="Genomic_DNA"/>
</dbReference>
<evidence type="ECO:0000313" key="2">
    <source>
        <dbReference type="Proteomes" id="UP001459277"/>
    </source>
</evidence>
<dbReference type="AlphaFoldDB" id="A0AAW2D8B7"/>
<name>A0AAW2D8B7_9ROSI</name>
<sequence length="133" mass="15274">MIPLLQSKPNVQTNVPLKSLLAWGRRLPRKWIRASDMTIVLQEYTALARERFNKKKGKSMGSSEHAAQSTCSGNLRSLRRALKVMNQYNDLDDDTYINTFEGRMVSFNDPFWTFDHTRPPDIMLINSRGAKGN</sequence>
<proteinExistence type="predicted"/>
<protein>
    <submittedName>
        <fullName evidence="1">Uncharacterized protein</fullName>
    </submittedName>
</protein>
<keyword evidence="2" id="KW-1185">Reference proteome</keyword>
<dbReference type="Proteomes" id="UP001459277">
    <property type="component" value="Unassembled WGS sequence"/>
</dbReference>
<reference evidence="1 2" key="1">
    <citation type="submission" date="2024-01" db="EMBL/GenBank/DDBJ databases">
        <title>A telomere-to-telomere, gap-free genome of sweet tea (Lithocarpus litseifolius).</title>
        <authorList>
            <person name="Zhou J."/>
        </authorList>
    </citation>
    <scope>NUCLEOTIDE SEQUENCE [LARGE SCALE GENOMIC DNA]</scope>
    <source>
        <strain evidence="1">Zhou-2022a</strain>
        <tissue evidence="1">Leaf</tissue>
    </source>
</reference>
<accession>A0AAW2D8B7</accession>